<feature type="compositionally biased region" description="Low complexity" evidence="17">
    <location>
        <begin position="639"/>
        <end position="652"/>
    </location>
</feature>
<evidence type="ECO:0000256" key="2">
    <source>
        <dbReference type="ARBA" id="ARBA00006692"/>
    </source>
</evidence>
<dbReference type="PROSITE" id="PS50011">
    <property type="entry name" value="PROTEIN_KINASE_DOM"/>
    <property type="match status" value="1"/>
</dbReference>
<comment type="subcellular location">
    <subcellularLocation>
        <location evidence="1">Nucleus</location>
    </subcellularLocation>
</comment>
<dbReference type="Gene3D" id="1.10.510.10">
    <property type="entry name" value="Transferase(Phosphotransferase) domain 1"/>
    <property type="match status" value="1"/>
</dbReference>
<evidence type="ECO:0000256" key="9">
    <source>
        <dbReference type="ARBA" id="ARBA00022776"/>
    </source>
</evidence>
<dbReference type="GO" id="GO:0051301">
    <property type="term" value="P:cell division"/>
    <property type="evidence" value="ECO:0007669"/>
    <property type="project" value="UniProtKB-KW"/>
</dbReference>
<feature type="region of interest" description="Disordered" evidence="17">
    <location>
        <begin position="502"/>
        <end position="700"/>
    </location>
</feature>
<evidence type="ECO:0000256" key="13">
    <source>
        <dbReference type="ARBA" id="ARBA00023306"/>
    </source>
</evidence>
<evidence type="ECO:0000256" key="4">
    <source>
        <dbReference type="ARBA" id="ARBA00022527"/>
    </source>
</evidence>
<keyword evidence="6" id="KW-0132">Cell division</keyword>
<feature type="region of interest" description="Disordered" evidence="17">
    <location>
        <begin position="749"/>
        <end position="778"/>
    </location>
</feature>
<evidence type="ECO:0000313" key="19">
    <source>
        <dbReference type="EMBL" id="KAA8634677.1"/>
    </source>
</evidence>
<evidence type="ECO:0000256" key="12">
    <source>
        <dbReference type="ARBA" id="ARBA00023242"/>
    </source>
</evidence>
<dbReference type="InterPro" id="IPR051131">
    <property type="entry name" value="NEK_Ser/Thr_kinase_NIMA"/>
</dbReference>
<dbReference type="VEuPathDB" id="FungiDB:SMAC_02908"/>
<evidence type="ECO:0000256" key="7">
    <source>
        <dbReference type="ARBA" id="ARBA00022679"/>
    </source>
</evidence>
<keyword evidence="7" id="KW-0808">Transferase</keyword>
<dbReference type="FunFam" id="1.10.510.10:FF:000697">
    <property type="entry name" value="G2-specific protein kinase nimA"/>
    <property type="match status" value="1"/>
</dbReference>
<dbReference type="FunFam" id="3.30.200.20:FF:000525">
    <property type="entry name" value="Serine/threonine-protein kinase KIN3"/>
    <property type="match status" value="1"/>
</dbReference>
<evidence type="ECO:0000256" key="6">
    <source>
        <dbReference type="ARBA" id="ARBA00022618"/>
    </source>
</evidence>
<protein>
    <recommendedName>
        <fullName evidence="3">non-specific serine/threonine protein kinase</fullName>
        <ecNumber evidence="3">2.7.11.1</ecNumber>
    </recommendedName>
</protein>
<evidence type="ECO:0000256" key="14">
    <source>
        <dbReference type="ARBA" id="ARBA00047899"/>
    </source>
</evidence>
<evidence type="ECO:0000313" key="20">
    <source>
        <dbReference type="Proteomes" id="UP000433876"/>
    </source>
</evidence>
<feature type="coiled-coil region" evidence="16">
    <location>
        <begin position="310"/>
        <end position="337"/>
    </location>
</feature>
<feature type="region of interest" description="Disordered" evidence="17">
    <location>
        <begin position="795"/>
        <end position="874"/>
    </location>
</feature>
<keyword evidence="9" id="KW-0498">Mitosis</keyword>
<evidence type="ECO:0000256" key="1">
    <source>
        <dbReference type="ARBA" id="ARBA00004123"/>
    </source>
</evidence>
<evidence type="ECO:0000256" key="8">
    <source>
        <dbReference type="ARBA" id="ARBA00022741"/>
    </source>
</evidence>
<feature type="domain" description="Protein kinase" evidence="18">
    <location>
        <begin position="7"/>
        <end position="290"/>
    </location>
</feature>
<dbReference type="PROSITE" id="PS00108">
    <property type="entry name" value="PROTEIN_KINASE_ST"/>
    <property type="match status" value="1"/>
</dbReference>
<keyword evidence="16" id="KW-0175">Coiled coil</keyword>
<dbReference type="OMA" id="HNEKARI"/>
<name>A0A8S8ZUZ3_SORMA</name>
<comment type="caution">
    <text evidence="19">The sequence shown here is derived from an EMBL/GenBank/DDBJ whole genome shotgun (WGS) entry which is preliminary data.</text>
</comment>
<dbReference type="Gene3D" id="3.30.200.20">
    <property type="entry name" value="Phosphorylase Kinase, domain 1"/>
    <property type="match status" value="1"/>
</dbReference>
<keyword evidence="10" id="KW-0418">Kinase</keyword>
<evidence type="ECO:0000256" key="5">
    <source>
        <dbReference type="ARBA" id="ARBA00022553"/>
    </source>
</evidence>
<dbReference type="AlphaFoldDB" id="A0A8S8ZUZ3"/>
<dbReference type="GO" id="GO:0005524">
    <property type="term" value="F:ATP binding"/>
    <property type="evidence" value="ECO:0007669"/>
    <property type="project" value="UniProtKB-KW"/>
</dbReference>
<dbReference type="SUPFAM" id="SSF56112">
    <property type="entry name" value="Protein kinase-like (PK-like)"/>
    <property type="match status" value="1"/>
</dbReference>
<feature type="compositionally biased region" description="Low complexity" evidence="17">
    <location>
        <begin position="795"/>
        <end position="808"/>
    </location>
</feature>
<dbReference type="PANTHER" id="PTHR44899">
    <property type="entry name" value="CAMK FAMILY PROTEIN KINASE"/>
    <property type="match status" value="1"/>
</dbReference>
<evidence type="ECO:0000256" key="15">
    <source>
        <dbReference type="ARBA" id="ARBA00048679"/>
    </source>
</evidence>
<dbReference type="Pfam" id="PF00069">
    <property type="entry name" value="Pkinase"/>
    <property type="match status" value="2"/>
</dbReference>
<feature type="compositionally biased region" description="Low complexity" evidence="17">
    <location>
        <begin position="680"/>
        <end position="691"/>
    </location>
</feature>
<feature type="compositionally biased region" description="Low complexity" evidence="17">
    <location>
        <begin position="751"/>
        <end position="765"/>
    </location>
</feature>
<accession>A0A8S8ZUZ3</accession>
<evidence type="ECO:0000256" key="11">
    <source>
        <dbReference type="ARBA" id="ARBA00022840"/>
    </source>
</evidence>
<sequence>MSESDKYDLLEKIGHGSFGIIRKVRRKADGMILCRKEISYLKMSQKEREQLHAEFSILSTLRHPNIVGYYHREHLKATQDLHLYMEYCGNGDLGRVIRNLIKNNQYAEESFVWSIFAQLVSALYRCHYGVDPPEVGKTVLGLGATAKPKPPSSGTTILHRDLKPENVFLGEDNSVKLGDFGLSKVMSSHDFASTYVGTPFYMSPEICAAEKYTLKSDIWSLGCIIYELCAREPPFNAKTHYQLVQKIKEGKIAPLPSVYSGELFATIKDCLRVNPDRRPDTATLLNLPIVRLMRKEKEVVEFSRTLRTKEETLNKRIRELDSKLFALETEKSSIRAEIDASLRREWEVKARLEIDRLVAQEIECLQQKFEQEVQARVEAELQRHGRGLMFTSHGQQGSFSSTAATLVSDFNQSSVGCGDGDFPSTTDITDISIAGSTDGFDITKKIPRTPFHRAQTYSSAPAESVLGTPMDIEMASPSPITIASLSLSPRRLALAKAPTTQPRMIFGGEPTPREKSNWDVPRETDMMDSGDESEAEALVPSPKPIVKSNKNPFNGITTRSRPSLNSQQKSNPLPIHGLRSKQTLATRSKTVSGVSSVGQQHPLRSAPSAPALRDRKPSPTRRLSRIPSVTGVGRRLSANNNNNNNNNNNSNSGSDTVSITSNITVRTRGLKRMSSTCDESSFSQQQSNQPQQPLPQAPPLKKIGLSMATKNIRGSSLVELHQARAGGRPISAIMSNEAKLRAFKEHATIATSDSSSTTSSGSGSSLLPTRPRSQPQPITANFEPQQQQLSNTNIISSSNSAGSSSATGTGTGTVTGAGTAPKSIPWPVAPVWTRELKEDEEMPSPFIVKTQKKPESFEKPTSFVRPASNLSHQS</sequence>
<comment type="catalytic activity">
    <reaction evidence="14">
        <text>L-threonyl-[protein] + ATP = O-phospho-L-threonyl-[protein] + ADP + H(+)</text>
        <dbReference type="Rhea" id="RHEA:46608"/>
        <dbReference type="Rhea" id="RHEA-COMP:11060"/>
        <dbReference type="Rhea" id="RHEA-COMP:11605"/>
        <dbReference type="ChEBI" id="CHEBI:15378"/>
        <dbReference type="ChEBI" id="CHEBI:30013"/>
        <dbReference type="ChEBI" id="CHEBI:30616"/>
        <dbReference type="ChEBI" id="CHEBI:61977"/>
        <dbReference type="ChEBI" id="CHEBI:456216"/>
        <dbReference type="EC" id="2.7.11.1"/>
    </reaction>
</comment>
<keyword evidence="11" id="KW-0067">ATP-binding</keyword>
<comment type="catalytic activity">
    <reaction evidence="15">
        <text>L-seryl-[protein] + ATP = O-phospho-L-seryl-[protein] + ADP + H(+)</text>
        <dbReference type="Rhea" id="RHEA:17989"/>
        <dbReference type="Rhea" id="RHEA-COMP:9863"/>
        <dbReference type="Rhea" id="RHEA-COMP:11604"/>
        <dbReference type="ChEBI" id="CHEBI:15378"/>
        <dbReference type="ChEBI" id="CHEBI:29999"/>
        <dbReference type="ChEBI" id="CHEBI:30616"/>
        <dbReference type="ChEBI" id="CHEBI:83421"/>
        <dbReference type="ChEBI" id="CHEBI:456216"/>
        <dbReference type="EC" id="2.7.11.1"/>
    </reaction>
</comment>
<dbReference type="Proteomes" id="UP000433876">
    <property type="component" value="Unassembled WGS sequence"/>
</dbReference>
<feature type="compositionally biased region" description="Basic and acidic residues" evidence="17">
    <location>
        <begin position="511"/>
        <end position="525"/>
    </location>
</feature>
<dbReference type="EMBL" id="NMPR01000020">
    <property type="protein sequence ID" value="KAA8634677.1"/>
    <property type="molecule type" value="Genomic_DNA"/>
</dbReference>
<keyword evidence="5" id="KW-0597">Phosphoprotein</keyword>
<feature type="compositionally biased region" description="Polar residues" evidence="17">
    <location>
        <begin position="580"/>
        <end position="599"/>
    </location>
</feature>
<reference evidence="19 20" key="1">
    <citation type="submission" date="2017-07" db="EMBL/GenBank/DDBJ databases">
        <title>Genome sequence of the Sordaria macrospora wild type strain R19027.</title>
        <authorList>
            <person name="Nowrousian M."/>
            <person name="Teichert I."/>
            <person name="Kueck U."/>
        </authorList>
    </citation>
    <scope>NUCLEOTIDE SEQUENCE [LARGE SCALE GENOMIC DNA]</scope>
    <source>
        <strain evidence="19 20">R19027</strain>
        <tissue evidence="19">Mycelium</tissue>
    </source>
</reference>
<organism evidence="19 20">
    <name type="scientific">Sordaria macrospora</name>
    <dbReference type="NCBI Taxonomy" id="5147"/>
    <lineage>
        <taxon>Eukaryota</taxon>
        <taxon>Fungi</taxon>
        <taxon>Dikarya</taxon>
        <taxon>Ascomycota</taxon>
        <taxon>Pezizomycotina</taxon>
        <taxon>Sordariomycetes</taxon>
        <taxon>Sordariomycetidae</taxon>
        <taxon>Sordariales</taxon>
        <taxon>Sordariaceae</taxon>
        <taxon>Sordaria</taxon>
    </lineage>
</organism>
<dbReference type="SMART" id="SM00220">
    <property type="entry name" value="S_TKc"/>
    <property type="match status" value="1"/>
</dbReference>
<dbReference type="CDD" id="cd08217">
    <property type="entry name" value="STKc_Nek2"/>
    <property type="match status" value="1"/>
</dbReference>
<evidence type="ECO:0000256" key="16">
    <source>
        <dbReference type="SAM" id="Coils"/>
    </source>
</evidence>
<feature type="compositionally biased region" description="Polar residues" evidence="17">
    <location>
        <begin position="653"/>
        <end position="665"/>
    </location>
</feature>
<keyword evidence="8" id="KW-0547">Nucleotide-binding</keyword>
<evidence type="ECO:0000256" key="17">
    <source>
        <dbReference type="SAM" id="MobiDB-lite"/>
    </source>
</evidence>
<dbReference type="EC" id="2.7.11.1" evidence="3"/>
<evidence type="ECO:0000256" key="10">
    <source>
        <dbReference type="ARBA" id="ARBA00022777"/>
    </source>
</evidence>
<evidence type="ECO:0000259" key="18">
    <source>
        <dbReference type="PROSITE" id="PS50011"/>
    </source>
</evidence>
<proteinExistence type="inferred from homology"/>
<gene>
    <name evidence="19" type="ORF">SMACR_02908</name>
</gene>
<dbReference type="InterPro" id="IPR000719">
    <property type="entry name" value="Prot_kinase_dom"/>
</dbReference>
<keyword evidence="13" id="KW-0131">Cell cycle</keyword>
<dbReference type="PANTHER" id="PTHR44899:SF3">
    <property type="entry name" value="SERINE_THREONINE-PROTEIN KINASE NEK1"/>
    <property type="match status" value="1"/>
</dbReference>
<evidence type="ECO:0000256" key="3">
    <source>
        <dbReference type="ARBA" id="ARBA00012513"/>
    </source>
</evidence>
<dbReference type="InterPro" id="IPR011009">
    <property type="entry name" value="Kinase-like_dom_sf"/>
</dbReference>
<dbReference type="GO" id="GO:0004674">
    <property type="term" value="F:protein serine/threonine kinase activity"/>
    <property type="evidence" value="ECO:0007669"/>
    <property type="project" value="UniProtKB-KW"/>
</dbReference>
<dbReference type="GO" id="GO:0005634">
    <property type="term" value="C:nucleus"/>
    <property type="evidence" value="ECO:0007669"/>
    <property type="project" value="UniProtKB-SubCell"/>
</dbReference>
<keyword evidence="4" id="KW-0723">Serine/threonine-protein kinase</keyword>
<feature type="compositionally biased region" description="Polar residues" evidence="17">
    <location>
        <begin position="548"/>
        <end position="571"/>
    </location>
</feature>
<comment type="similarity">
    <text evidence="2">Belongs to the protein kinase superfamily. CAMK Ser/Thr protein kinase family.</text>
</comment>
<keyword evidence="12" id="KW-0539">Nucleus</keyword>
<feature type="compositionally biased region" description="Acidic residues" evidence="17">
    <location>
        <begin position="526"/>
        <end position="535"/>
    </location>
</feature>
<dbReference type="InterPro" id="IPR008271">
    <property type="entry name" value="Ser/Thr_kinase_AS"/>
</dbReference>